<sequence length="76" mass="8400">MTHRLTLGGKLPSFSEIFTEYLSDISLEVEAIKLRNIKSDADGVNEHLARIDNALKGIMDAKLALAESLRNSQSQN</sequence>
<protein>
    <submittedName>
        <fullName evidence="1">Uncharacterized protein</fullName>
    </submittedName>
</protein>
<dbReference type="KEGG" id="ndv:NDEV_0948"/>
<evidence type="ECO:0000313" key="1">
    <source>
        <dbReference type="EMBL" id="CUR51713.1"/>
    </source>
</evidence>
<name>A0A128A2Y8_9ARCH</name>
<evidence type="ECO:0000313" key="2">
    <source>
        <dbReference type="Proteomes" id="UP000196239"/>
    </source>
</evidence>
<dbReference type="EMBL" id="LN890280">
    <property type="protein sequence ID" value="CUR51713.1"/>
    <property type="molecule type" value="Genomic_DNA"/>
</dbReference>
<accession>A0A128A2Y8</accession>
<keyword evidence="2" id="KW-1185">Reference proteome</keyword>
<gene>
    <name evidence="1" type="ORF">NDEV_0948</name>
</gene>
<dbReference type="Proteomes" id="UP000196239">
    <property type="component" value="Chromosome 1"/>
</dbReference>
<proteinExistence type="predicted"/>
<dbReference type="AlphaFoldDB" id="A0A128A2Y8"/>
<reference evidence="2" key="1">
    <citation type="submission" date="2015-10" db="EMBL/GenBank/DDBJ databases">
        <authorList>
            <person name="Lehtovirta-Morley L.E."/>
            <person name="Vieille C."/>
        </authorList>
    </citation>
    <scope>NUCLEOTIDE SEQUENCE [LARGE SCALE GENOMIC DNA]</scope>
</reference>
<organism evidence="1 2">
    <name type="scientific">Nitrosotalea devaniterrae</name>
    <dbReference type="NCBI Taxonomy" id="1078905"/>
    <lineage>
        <taxon>Archaea</taxon>
        <taxon>Nitrososphaerota</taxon>
        <taxon>Nitrososphaeria</taxon>
        <taxon>Nitrosotaleales</taxon>
        <taxon>Nitrosotaleaceae</taxon>
        <taxon>Nitrosotalea</taxon>
    </lineage>
</organism>